<reference evidence="2" key="1">
    <citation type="submission" date="2023-06" db="EMBL/GenBank/DDBJ databases">
        <title>Reference genome for the Northern bat (Eptesicus nilssonii), a most northern bat species.</title>
        <authorList>
            <person name="Laine V.N."/>
            <person name="Pulliainen A.T."/>
            <person name="Lilley T.M."/>
        </authorList>
    </citation>
    <scope>NUCLEOTIDE SEQUENCE</scope>
    <source>
        <strain evidence="2">BLF_Eptnil</strain>
        <tissue evidence="2">Kidney</tissue>
    </source>
</reference>
<dbReference type="InterPro" id="IPR013642">
    <property type="entry name" value="CLCA_N"/>
</dbReference>
<sequence length="95" mass="10749">MPFALYKNIPIKNKLTSKLFKSSVFILVLHLLEGALSNSLIQLNNNGYEGIVIAIDPNVPEDETLIQEIKKQIQKDGVWRENQLYHQEESGAGEL</sequence>
<proteinExistence type="predicted"/>
<organism evidence="2 3">
    <name type="scientific">Cnephaeus nilssonii</name>
    <name type="common">Northern bat</name>
    <name type="synonym">Eptesicus nilssonii</name>
    <dbReference type="NCBI Taxonomy" id="3371016"/>
    <lineage>
        <taxon>Eukaryota</taxon>
        <taxon>Metazoa</taxon>
        <taxon>Chordata</taxon>
        <taxon>Craniata</taxon>
        <taxon>Vertebrata</taxon>
        <taxon>Euteleostomi</taxon>
        <taxon>Mammalia</taxon>
        <taxon>Eutheria</taxon>
        <taxon>Laurasiatheria</taxon>
        <taxon>Chiroptera</taxon>
        <taxon>Yangochiroptera</taxon>
        <taxon>Vespertilionidae</taxon>
        <taxon>Cnephaeus</taxon>
    </lineage>
</organism>
<keyword evidence="3" id="KW-1185">Reference proteome</keyword>
<evidence type="ECO:0000313" key="2">
    <source>
        <dbReference type="EMBL" id="KAK1339848.1"/>
    </source>
</evidence>
<evidence type="ECO:0000313" key="3">
    <source>
        <dbReference type="Proteomes" id="UP001177744"/>
    </source>
</evidence>
<accession>A0AA40HYU3</accession>
<protein>
    <recommendedName>
        <fullName evidence="1">Calcium-activated chloride channel N-terminal domain-containing protein</fullName>
    </recommendedName>
</protein>
<gene>
    <name evidence="2" type="ORF">QTO34_018406</name>
</gene>
<feature type="domain" description="Calcium-activated chloride channel N-terminal" evidence="1">
    <location>
        <begin position="41"/>
        <end position="75"/>
    </location>
</feature>
<dbReference type="Pfam" id="PF08434">
    <property type="entry name" value="CLCA"/>
    <property type="match status" value="1"/>
</dbReference>
<comment type="caution">
    <text evidence="2">The sequence shown here is derived from an EMBL/GenBank/DDBJ whole genome shotgun (WGS) entry which is preliminary data.</text>
</comment>
<dbReference type="Proteomes" id="UP001177744">
    <property type="component" value="Unassembled WGS sequence"/>
</dbReference>
<dbReference type="AlphaFoldDB" id="A0AA40HYU3"/>
<dbReference type="EMBL" id="JAULJE010000008">
    <property type="protein sequence ID" value="KAK1339848.1"/>
    <property type="molecule type" value="Genomic_DNA"/>
</dbReference>
<evidence type="ECO:0000259" key="1">
    <source>
        <dbReference type="Pfam" id="PF08434"/>
    </source>
</evidence>
<name>A0AA40HYU3_CNENI</name>